<comment type="caution">
    <text evidence="1">The sequence shown here is derived from an EMBL/GenBank/DDBJ whole genome shotgun (WGS) entry which is preliminary data.</text>
</comment>
<evidence type="ECO:0000313" key="2">
    <source>
        <dbReference type="Proteomes" id="UP001396334"/>
    </source>
</evidence>
<sequence>MSCKKSGFNNKFITLSEDGDEEHSPSTLAFNLPMEIPMAATSSTSQGGISLCSTGHELPAAVKDIASGGRRIVLLALHISHSRNRPWRLHTSKYYSLHLPPCI</sequence>
<keyword evidence="2" id="KW-1185">Reference proteome</keyword>
<name>A0ABR2RFL8_9ROSI</name>
<organism evidence="1 2">
    <name type="scientific">Hibiscus sabdariffa</name>
    <name type="common">roselle</name>
    <dbReference type="NCBI Taxonomy" id="183260"/>
    <lineage>
        <taxon>Eukaryota</taxon>
        <taxon>Viridiplantae</taxon>
        <taxon>Streptophyta</taxon>
        <taxon>Embryophyta</taxon>
        <taxon>Tracheophyta</taxon>
        <taxon>Spermatophyta</taxon>
        <taxon>Magnoliopsida</taxon>
        <taxon>eudicotyledons</taxon>
        <taxon>Gunneridae</taxon>
        <taxon>Pentapetalae</taxon>
        <taxon>rosids</taxon>
        <taxon>malvids</taxon>
        <taxon>Malvales</taxon>
        <taxon>Malvaceae</taxon>
        <taxon>Malvoideae</taxon>
        <taxon>Hibiscus</taxon>
    </lineage>
</organism>
<accession>A0ABR2RFL8</accession>
<dbReference type="Proteomes" id="UP001396334">
    <property type="component" value="Unassembled WGS sequence"/>
</dbReference>
<dbReference type="EMBL" id="JBBPBN010000023">
    <property type="protein sequence ID" value="KAK9011618.1"/>
    <property type="molecule type" value="Genomic_DNA"/>
</dbReference>
<proteinExistence type="predicted"/>
<reference evidence="1 2" key="1">
    <citation type="journal article" date="2024" name="G3 (Bethesda)">
        <title>Genome assembly of Hibiscus sabdariffa L. provides insights into metabolisms of medicinal natural products.</title>
        <authorList>
            <person name="Kim T."/>
        </authorList>
    </citation>
    <scope>NUCLEOTIDE SEQUENCE [LARGE SCALE GENOMIC DNA]</scope>
    <source>
        <strain evidence="1">TK-2024</strain>
        <tissue evidence="1">Old leaves</tissue>
    </source>
</reference>
<protein>
    <submittedName>
        <fullName evidence="1">Uncharacterized protein</fullName>
    </submittedName>
</protein>
<gene>
    <name evidence="1" type="ORF">V6N11_044464</name>
</gene>
<evidence type="ECO:0000313" key="1">
    <source>
        <dbReference type="EMBL" id="KAK9011618.1"/>
    </source>
</evidence>